<sequence>MLSFEQKQAIIETFPQLTRKEVSMKRLNYHFAESLFDKTVVVHYLHPNGNGFVYVGDLEQYDADSRGLVNIKDASEEELKKIITDSIKYLAEGKDIEVQQIEMITEQKWSNNEGQTLVLMHEDMLWNIYTGLNLEESFESQKQAESYLREEGFNPVK</sequence>
<reference evidence="1 2" key="1">
    <citation type="submission" date="2018-06" db="EMBL/GenBank/DDBJ databases">
        <authorList>
            <consortium name="Pathogen Informatics"/>
            <person name="Doyle S."/>
        </authorList>
    </citation>
    <scope>NUCLEOTIDE SEQUENCE [LARGE SCALE GENOMIC DNA]</scope>
    <source>
        <strain evidence="1 2">NCTC4824</strain>
    </source>
</reference>
<dbReference type="RefSeq" id="WP_066146521.1">
    <property type="nucleotide sequence ID" value="NZ_CBCSGM010000004.1"/>
</dbReference>
<dbReference type="KEGG" id="blen:NCTC4824_04084"/>
<dbReference type="Proteomes" id="UP000249134">
    <property type="component" value="Chromosome 1"/>
</dbReference>
<name>A0A2X4WUW5_LEDLE</name>
<evidence type="ECO:0000313" key="1">
    <source>
        <dbReference type="EMBL" id="SQI63398.1"/>
    </source>
</evidence>
<gene>
    <name evidence="1" type="ORF">NCTC4824_04084</name>
</gene>
<keyword evidence="2" id="KW-1185">Reference proteome</keyword>
<accession>A0A2X4WUW5</accession>
<proteinExistence type="predicted"/>
<dbReference type="AlphaFoldDB" id="A0A2X4WUW5"/>
<protein>
    <submittedName>
        <fullName evidence="1">Uncharacterized protein</fullName>
    </submittedName>
</protein>
<dbReference type="EMBL" id="LS483476">
    <property type="protein sequence ID" value="SQI63398.1"/>
    <property type="molecule type" value="Genomic_DNA"/>
</dbReference>
<organism evidence="1 2">
    <name type="scientific">Lederbergia lenta</name>
    <name type="common">Bacillus lentus</name>
    <dbReference type="NCBI Taxonomy" id="1467"/>
    <lineage>
        <taxon>Bacteria</taxon>
        <taxon>Bacillati</taxon>
        <taxon>Bacillota</taxon>
        <taxon>Bacilli</taxon>
        <taxon>Bacillales</taxon>
        <taxon>Bacillaceae</taxon>
        <taxon>Lederbergia</taxon>
    </lineage>
</organism>
<dbReference type="STRING" id="1348624.GCA_001591545_03991"/>
<evidence type="ECO:0000313" key="2">
    <source>
        <dbReference type="Proteomes" id="UP000249134"/>
    </source>
</evidence>